<dbReference type="GO" id="GO:0005730">
    <property type="term" value="C:nucleolus"/>
    <property type="evidence" value="ECO:0007669"/>
    <property type="project" value="UniProtKB-SubCell"/>
</dbReference>
<organism evidence="7">
    <name type="scientific">Spironucleus salmonicida</name>
    <dbReference type="NCBI Taxonomy" id="348837"/>
    <lineage>
        <taxon>Eukaryota</taxon>
        <taxon>Metamonada</taxon>
        <taxon>Diplomonadida</taxon>
        <taxon>Hexamitidae</taxon>
        <taxon>Hexamitinae</taxon>
        <taxon>Spironucleus</taxon>
    </lineage>
</organism>
<accession>V6LX76</accession>
<dbReference type="GO" id="GO:0042273">
    <property type="term" value="P:ribosomal large subunit biogenesis"/>
    <property type="evidence" value="ECO:0007669"/>
    <property type="project" value="UniProtKB-ARBA"/>
</dbReference>
<dbReference type="Pfam" id="PF01201">
    <property type="entry name" value="Ribosomal_S8e"/>
    <property type="match status" value="1"/>
</dbReference>
<gene>
    <name evidence="7" type="ORF">SS50377_14656</name>
    <name evidence="8" type="ORF">SS50377_25817</name>
</gene>
<evidence type="ECO:0000256" key="5">
    <source>
        <dbReference type="ARBA" id="ARBA00023242"/>
    </source>
</evidence>
<evidence type="ECO:0000256" key="4">
    <source>
        <dbReference type="ARBA" id="ARBA00022552"/>
    </source>
</evidence>
<feature type="region of interest" description="Disordered" evidence="6">
    <location>
        <begin position="1"/>
        <end position="28"/>
    </location>
</feature>
<evidence type="ECO:0000256" key="3">
    <source>
        <dbReference type="ARBA" id="ARBA00022517"/>
    </source>
</evidence>
<dbReference type="InterPro" id="IPR022309">
    <property type="entry name" value="Ribosomal_Se8/biogenesis_NSA2"/>
</dbReference>
<evidence type="ECO:0000313" key="7">
    <source>
        <dbReference type="EMBL" id="EST45424.1"/>
    </source>
</evidence>
<reference evidence="8" key="2">
    <citation type="submission" date="2020-12" db="EMBL/GenBank/DDBJ databases">
        <title>New Spironucleus salmonicida genome in near-complete chromosomes.</title>
        <authorList>
            <person name="Xu F."/>
            <person name="Kurt Z."/>
            <person name="Jimenez-Gonzalez A."/>
            <person name="Astvaldsson A."/>
            <person name="Andersson J.O."/>
            <person name="Svard S.G."/>
        </authorList>
    </citation>
    <scope>NUCLEOTIDE SEQUENCE</scope>
    <source>
        <strain evidence="8">ATCC 50377</strain>
    </source>
</reference>
<dbReference type="GO" id="GO:0030684">
    <property type="term" value="C:preribosome"/>
    <property type="evidence" value="ECO:0007669"/>
    <property type="project" value="UniProtKB-ARBA"/>
</dbReference>
<dbReference type="OrthoDB" id="1847590at2759"/>
<reference evidence="7 8" key="1">
    <citation type="journal article" date="2014" name="PLoS Genet.">
        <title>The Genome of Spironucleus salmonicida Highlights a Fish Pathogen Adapted to Fluctuating Environments.</title>
        <authorList>
            <person name="Xu F."/>
            <person name="Jerlstrom-Hultqvist J."/>
            <person name="Einarsson E."/>
            <person name="Astvaldsson A."/>
            <person name="Svard S.G."/>
            <person name="Andersson J.O."/>
        </authorList>
    </citation>
    <scope>NUCLEOTIDE SEQUENCE</scope>
    <source>
        <strain evidence="8">ATCC 50377</strain>
    </source>
</reference>
<comment type="subcellular location">
    <subcellularLocation>
        <location evidence="1">Nucleus</location>
        <location evidence="1">Nucleolus</location>
    </subcellularLocation>
</comment>
<dbReference type="Gene3D" id="2.40.10.310">
    <property type="match status" value="1"/>
</dbReference>
<dbReference type="EMBL" id="AUWU02000006">
    <property type="protein sequence ID" value="KAH0571627.1"/>
    <property type="molecule type" value="Genomic_DNA"/>
</dbReference>
<keyword evidence="5" id="KW-0539">Nucleus</keyword>
<sequence>MAQGDYIKLHQKRHGKRLDHDEKMRKKEARMPHIISKKATHLIGLRQKLFSEERRKEKIELKKKIRQNNEKSVNNTTKNNNTVPKPAFLLDRETENRAKILSNTVKQKKKQRSAQWSLPISQVNPLADSQVFKVLKSGKRGKKEWKRKINMATFSPLGATRKAPKFERFIKPSALRYRFANVVHPELKATHQLEIIGVKKNPSSQLYTELNVLTKGTVIEVNVADLGLVTAGGKVVWGKYAQISNNPERDGCINAVLLV</sequence>
<keyword evidence="9" id="KW-1185">Reference proteome</keyword>
<dbReference type="FunFam" id="2.40.10.310:FF:000001">
    <property type="entry name" value="NSA2, ribosome biogenesis homolog"/>
    <property type="match status" value="1"/>
</dbReference>
<proteinExistence type="inferred from homology"/>
<name>V6LX76_9EUKA</name>
<dbReference type="VEuPathDB" id="GiardiaDB:SS50377_25817"/>
<evidence type="ECO:0000256" key="2">
    <source>
        <dbReference type="ARBA" id="ARBA00005424"/>
    </source>
</evidence>
<feature type="compositionally biased region" description="Basic and acidic residues" evidence="6">
    <location>
        <begin position="18"/>
        <end position="28"/>
    </location>
</feature>
<dbReference type="GO" id="GO:0005840">
    <property type="term" value="C:ribosome"/>
    <property type="evidence" value="ECO:0007669"/>
    <property type="project" value="UniProtKB-KW"/>
</dbReference>
<keyword evidence="7" id="KW-0687">Ribonucleoprotein</keyword>
<evidence type="ECO:0000313" key="9">
    <source>
        <dbReference type="Proteomes" id="UP000018208"/>
    </source>
</evidence>
<keyword evidence="7" id="KW-0689">Ribosomal protein</keyword>
<dbReference type="AlphaFoldDB" id="V6LX76"/>
<keyword evidence="3" id="KW-0690">Ribosome biogenesis</keyword>
<dbReference type="PANTHER" id="PTHR12642">
    <property type="entry name" value="RIBOSOME BIOGENESIS PROTEIN NSA2 HOMOLOG"/>
    <property type="match status" value="1"/>
</dbReference>
<evidence type="ECO:0000256" key="6">
    <source>
        <dbReference type="SAM" id="MobiDB-lite"/>
    </source>
</evidence>
<dbReference type="Proteomes" id="UP000018208">
    <property type="component" value="Unassembled WGS sequence"/>
</dbReference>
<protein>
    <submittedName>
        <fullName evidence="7 8">Ribosomal protein S8</fullName>
    </submittedName>
</protein>
<evidence type="ECO:0000313" key="8">
    <source>
        <dbReference type="EMBL" id="KAH0571627.1"/>
    </source>
</evidence>
<evidence type="ECO:0000256" key="1">
    <source>
        <dbReference type="ARBA" id="ARBA00004604"/>
    </source>
</evidence>
<keyword evidence="4" id="KW-0698">rRNA processing</keyword>
<dbReference type="EMBL" id="KI546097">
    <property type="protein sequence ID" value="EST45424.1"/>
    <property type="molecule type" value="Genomic_DNA"/>
</dbReference>
<dbReference type="GO" id="GO:0006364">
    <property type="term" value="P:rRNA processing"/>
    <property type="evidence" value="ECO:0007669"/>
    <property type="project" value="UniProtKB-KW"/>
</dbReference>
<dbReference type="InterPro" id="IPR039411">
    <property type="entry name" value="NSA2_fam"/>
</dbReference>
<comment type="similarity">
    <text evidence="2">Belongs to the eukaryotic ribosomal protein eS8 family. Ribosome biogenesis protein NSA2 subfamily.</text>
</comment>